<dbReference type="SUPFAM" id="SSF56112">
    <property type="entry name" value="Protein kinase-like (PK-like)"/>
    <property type="match status" value="1"/>
</dbReference>
<dbReference type="PANTHER" id="PTHR21064:SF6">
    <property type="entry name" value="AMINOGLYCOSIDE PHOSPHOTRANSFERASE DOMAIN-CONTAINING PROTEIN"/>
    <property type="match status" value="1"/>
</dbReference>
<accession>A0A4U1MPA0</accession>
<evidence type="ECO:0000259" key="2">
    <source>
        <dbReference type="Pfam" id="PF01636"/>
    </source>
</evidence>
<dbReference type="Proteomes" id="UP000310541">
    <property type="component" value="Unassembled WGS sequence"/>
</dbReference>
<sequence length="340" mass="40075">METWIEALFSEAILEDAIKRFGIQADEKKMLGDFENYVYEVKQGEQVWILRLTHSSHRSMEEIQAELDWVNELHRQGVNVSRAESEQRIETIPLEKGSFYACLFNKAPGYVVKTDEPDFGSELFEAWGREVGKMHRISMNYHPPNGRSRWDQGDLLRFDHYLTSSEDESIITAGNRLVEEIKSFHETGKTFGLIHSDVHQGNFLYDSKEIHLFDFDDSIYHYYISDLAIPIYYAVWGKCGEESLQVRSAFATDFLYSFLKGYRKEATISNEWLRTIPFFLRLRDFELYTIFHKKFNVALMKKKEKKALQDIRHRLINKELIADISFDNVMMKLEMHNDVF</sequence>
<name>A0A4U1MPA0_9BACL</name>
<dbReference type="Gene3D" id="1.10.510.10">
    <property type="entry name" value="Transferase(Phosphotransferase) domain 1"/>
    <property type="match status" value="1"/>
</dbReference>
<dbReference type="InterPro" id="IPR002575">
    <property type="entry name" value="Aminoglycoside_PTrfase"/>
</dbReference>
<evidence type="ECO:0000313" key="3">
    <source>
        <dbReference type="EMBL" id="TKD72502.1"/>
    </source>
</evidence>
<dbReference type="Pfam" id="PF01636">
    <property type="entry name" value="APH"/>
    <property type="match status" value="1"/>
</dbReference>
<gene>
    <name evidence="3" type="ORF">FBF83_06930</name>
</gene>
<protein>
    <recommendedName>
        <fullName evidence="2">Aminoglycoside phosphotransferase domain-containing protein</fullName>
    </recommendedName>
</protein>
<dbReference type="RefSeq" id="WP_136946352.1">
    <property type="nucleotide sequence ID" value="NZ_SWFM01000001.1"/>
</dbReference>
<dbReference type="InterPro" id="IPR050249">
    <property type="entry name" value="Pseudomonas-type_ThrB"/>
</dbReference>
<reference evidence="3 4" key="1">
    <citation type="submission" date="2019-04" db="EMBL/GenBank/DDBJ databases">
        <title>Genome sequence of Bacillus hwajinpoensis strain Y2.</title>
        <authorList>
            <person name="Fair J.L."/>
            <person name="Maclea K.S."/>
        </authorList>
    </citation>
    <scope>NUCLEOTIDE SEQUENCE [LARGE SCALE GENOMIC DNA]</scope>
    <source>
        <strain evidence="3 4">Y2</strain>
    </source>
</reference>
<dbReference type="GO" id="GO:0009088">
    <property type="term" value="P:threonine biosynthetic process"/>
    <property type="evidence" value="ECO:0007669"/>
    <property type="project" value="TreeGrafter"/>
</dbReference>
<dbReference type="EMBL" id="SWFM01000001">
    <property type="protein sequence ID" value="TKD72502.1"/>
    <property type="molecule type" value="Genomic_DNA"/>
</dbReference>
<dbReference type="AlphaFoldDB" id="A0A4U1MPA0"/>
<evidence type="ECO:0000313" key="4">
    <source>
        <dbReference type="Proteomes" id="UP000310541"/>
    </source>
</evidence>
<dbReference type="Gene3D" id="3.30.200.70">
    <property type="match status" value="1"/>
</dbReference>
<evidence type="ECO:0000256" key="1">
    <source>
        <dbReference type="ARBA" id="ARBA00038240"/>
    </source>
</evidence>
<comment type="caution">
    <text evidence="3">The sequence shown here is derived from an EMBL/GenBank/DDBJ whole genome shotgun (WGS) entry which is preliminary data.</text>
</comment>
<dbReference type="OrthoDB" id="4030632at2"/>
<comment type="similarity">
    <text evidence="1">Belongs to the pseudomonas-type ThrB family.</text>
</comment>
<proteinExistence type="inferred from homology"/>
<dbReference type="InterPro" id="IPR011009">
    <property type="entry name" value="Kinase-like_dom_sf"/>
</dbReference>
<dbReference type="Gene3D" id="1.20.1270.170">
    <property type="match status" value="1"/>
</dbReference>
<dbReference type="GO" id="GO:0004413">
    <property type="term" value="F:homoserine kinase activity"/>
    <property type="evidence" value="ECO:0007669"/>
    <property type="project" value="TreeGrafter"/>
</dbReference>
<organism evidence="3 4">
    <name type="scientific">Guptibacillus hwajinpoensis</name>
    <dbReference type="NCBI Taxonomy" id="208199"/>
    <lineage>
        <taxon>Bacteria</taxon>
        <taxon>Bacillati</taxon>
        <taxon>Bacillota</taxon>
        <taxon>Bacilli</taxon>
        <taxon>Bacillales</taxon>
        <taxon>Guptibacillaceae</taxon>
        <taxon>Guptibacillus</taxon>
    </lineage>
</organism>
<dbReference type="PANTHER" id="PTHR21064">
    <property type="entry name" value="AMINOGLYCOSIDE PHOSPHOTRANSFERASE DOMAIN-CONTAINING PROTEIN-RELATED"/>
    <property type="match status" value="1"/>
</dbReference>
<feature type="domain" description="Aminoglycoside phosphotransferase" evidence="2">
    <location>
        <begin position="32"/>
        <end position="231"/>
    </location>
</feature>